<dbReference type="InterPro" id="IPR012547">
    <property type="entry name" value="PDDEXK_9"/>
</dbReference>
<comment type="caution">
    <text evidence="2">The sequence shown here is derived from an EMBL/GenBank/DDBJ whole genome shotgun (WGS) entry which is preliminary data.</text>
</comment>
<feature type="domain" description="AAA-ATPase-like" evidence="1">
    <location>
        <begin position="15"/>
        <end position="211"/>
    </location>
</feature>
<dbReference type="InterPro" id="IPR018631">
    <property type="entry name" value="AAA-ATPase-like_dom"/>
</dbReference>
<dbReference type="PANTHER" id="PTHR34825:SF1">
    <property type="entry name" value="AAA-ATPASE-LIKE DOMAIN-CONTAINING PROTEIN"/>
    <property type="match status" value="1"/>
</dbReference>
<evidence type="ECO:0000313" key="2">
    <source>
        <dbReference type="EMBL" id="RGV56750.1"/>
    </source>
</evidence>
<evidence type="ECO:0000259" key="1">
    <source>
        <dbReference type="Pfam" id="PF09820"/>
    </source>
</evidence>
<dbReference type="Pfam" id="PF09820">
    <property type="entry name" value="AAA-ATPase_like"/>
    <property type="match status" value="1"/>
</dbReference>
<organism evidence="2 3">
    <name type="scientific">Bacteroides fragilis</name>
    <dbReference type="NCBI Taxonomy" id="817"/>
    <lineage>
        <taxon>Bacteria</taxon>
        <taxon>Pseudomonadati</taxon>
        <taxon>Bacteroidota</taxon>
        <taxon>Bacteroidia</taxon>
        <taxon>Bacteroidales</taxon>
        <taxon>Bacteroidaceae</taxon>
        <taxon>Bacteroides</taxon>
    </lineage>
</organism>
<dbReference type="AlphaFoldDB" id="A0A412YH42"/>
<reference evidence="2 3" key="1">
    <citation type="submission" date="2018-08" db="EMBL/GenBank/DDBJ databases">
        <title>A genome reference for cultivated species of the human gut microbiota.</title>
        <authorList>
            <person name="Zou Y."/>
            <person name="Xue W."/>
            <person name="Luo G."/>
        </authorList>
    </citation>
    <scope>NUCLEOTIDE SEQUENCE [LARGE SCALE GENOMIC DNA]</scope>
    <source>
        <strain evidence="2 3">AF14-26</strain>
    </source>
</reference>
<dbReference type="Pfam" id="PF08011">
    <property type="entry name" value="PDDEXK_9"/>
    <property type="match status" value="1"/>
</dbReference>
<protein>
    <submittedName>
        <fullName evidence="2">AAA family ATPase</fullName>
    </submittedName>
</protein>
<evidence type="ECO:0000313" key="3">
    <source>
        <dbReference type="Proteomes" id="UP000286270"/>
    </source>
</evidence>
<dbReference type="Proteomes" id="UP000286270">
    <property type="component" value="Unassembled WGS sequence"/>
</dbReference>
<proteinExistence type="predicted"/>
<dbReference type="InterPro" id="IPR027417">
    <property type="entry name" value="P-loop_NTPase"/>
</dbReference>
<dbReference type="RefSeq" id="WP_122142174.1">
    <property type="nucleotide sequence ID" value="NZ_JAFKPL010000003.1"/>
</dbReference>
<accession>A0A412YH42</accession>
<dbReference type="PANTHER" id="PTHR34825">
    <property type="entry name" value="CONSERVED PROTEIN, WITH A WEAK D-GALACTARATE DEHYDRATASE/ALTRONATE HYDROLASE DOMAIN"/>
    <property type="match status" value="1"/>
</dbReference>
<gene>
    <name evidence="2" type="ORF">DWW08_07250</name>
</gene>
<dbReference type="EMBL" id="QRZH01000004">
    <property type="protein sequence ID" value="RGV56750.1"/>
    <property type="molecule type" value="Genomic_DNA"/>
</dbReference>
<dbReference type="SUPFAM" id="SSF52540">
    <property type="entry name" value="P-loop containing nucleoside triphosphate hydrolases"/>
    <property type="match status" value="1"/>
</dbReference>
<name>A0A412YH42_BACFG</name>
<sequence length="527" mass="61332">MPHDTLINAPLRKLPIGIQSFEKLRSENFLYVDKTALIYRLAQAGNPCFLNRPRRFGKSLLLSSFEAYFQGKKELFRGLAIEKLEKEWLQYPVLHLDLNAEKYDSREGLVDILERQLRQWEELYRTGGEGITHSGRFMTVIRRACEQTGRRVVVLIDEYDKPLLRSFDNQELQHDFRETLTAFYTVLKSADPWLQFVFITGVTKFAQMGIFSNLNQLNDISFDLDYNTLCGMTRAEIEATFPPELEALAVKSNATCRQVMDRLTRQYDGYRFTKDEEFTSMYNPFSVLSALQKRSYGNYWFASGTPTFLVEMLQKTDFDLREMEGIEVNEASLSDDRADINNPIPMIYQSGYLTIKDYDERFRMYTLGFPNEEVKYGFLNFVSPFYTPIAQTDTSFYIGKFIRELESGDVDAFLTRLRCFFAGIPYDLNDRTERHYQTVFYLVFQLMGQFTETEVRSARGRADAVVKTLDYIYVFEFKLNDSAEAALRQIDEKGYLLPYQADGRKVVKVGVAFEKEERNIGEWVIGG</sequence>